<reference evidence="1 2" key="1">
    <citation type="journal article" date="2023" name="Sci. Data">
        <title>Genome assembly of the Korean intertidal mud-creeper Batillaria attramentaria.</title>
        <authorList>
            <person name="Patra A.K."/>
            <person name="Ho P.T."/>
            <person name="Jun S."/>
            <person name="Lee S.J."/>
            <person name="Kim Y."/>
            <person name="Won Y.J."/>
        </authorList>
    </citation>
    <scope>NUCLEOTIDE SEQUENCE [LARGE SCALE GENOMIC DNA]</scope>
    <source>
        <strain evidence="1">Wonlab-2016</strain>
    </source>
</reference>
<gene>
    <name evidence="1" type="ORF">BaRGS_00034650</name>
</gene>
<proteinExistence type="predicted"/>
<dbReference type="AlphaFoldDB" id="A0ABD0JHH7"/>
<evidence type="ECO:0008006" key="3">
    <source>
        <dbReference type="Google" id="ProtNLM"/>
    </source>
</evidence>
<name>A0ABD0JHH7_9CAEN</name>
<feature type="non-terminal residue" evidence="1">
    <location>
        <position position="1"/>
    </location>
</feature>
<dbReference type="Proteomes" id="UP001519460">
    <property type="component" value="Unassembled WGS sequence"/>
</dbReference>
<dbReference type="EMBL" id="JACVVK020000447">
    <property type="protein sequence ID" value="KAK7474121.1"/>
    <property type="molecule type" value="Genomic_DNA"/>
</dbReference>
<accession>A0ABD0JHH7</accession>
<comment type="caution">
    <text evidence="1">The sequence shown here is derived from an EMBL/GenBank/DDBJ whole genome shotgun (WGS) entry which is preliminary data.</text>
</comment>
<evidence type="ECO:0000313" key="1">
    <source>
        <dbReference type="EMBL" id="KAK7474121.1"/>
    </source>
</evidence>
<feature type="non-terminal residue" evidence="1">
    <location>
        <position position="154"/>
    </location>
</feature>
<keyword evidence="2" id="KW-1185">Reference proteome</keyword>
<organism evidence="1 2">
    <name type="scientific">Batillaria attramentaria</name>
    <dbReference type="NCBI Taxonomy" id="370345"/>
    <lineage>
        <taxon>Eukaryota</taxon>
        <taxon>Metazoa</taxon>
        <taxon>Spiralia</taxon>
        <taxon>Lophotrochozoa</taxon>
        <taxon>Mollusca</taxon>
        <taxon>Gastropoda</taxon>
        <taxon>Caenogastropoda</taxon>
        <taxon>Sorbeoconcha</taxon>
        <taxon>Cerithioidea</taxon>
        <taxon>Batillariidae</taxon>
        <taxon>Batillaria</taxon>
    </lineage>
</organism>
<protein>
    <recommendedName>
        <fullName evidence="3">Calmodulin</fullName>
    </recommendedName>
</protein>
<evidence type="ECO:0000313" key="2">
    <source>
        <dbReference type="Proteomes" id="UP001519460"/>
    </source>
</evidence>
<sequence>DGEGLGDECDDRAEPSPAFLKFEEKITPRHIKMRASILFVLLLSAVLVQDTDAWKFWNKVKSSVSKASKWIKNNCSVGFPPSISCKLNGRRKRQAETGVTDETLQALANACPAFNIGDNAPLPEVIKDCIEAADNDGDGDLTTEEETAMFVDLV</sequence>